<dbReference type="AlphaFoldDB" id="A0AA38BRE1"/>
<sequence>MAVSAWRIQILKDSERVIAKFSDLYLNINKVNKELQALAGPISEELDHARLQHETFQQMFDCSVKDLVKFSVFGHPRALNKVISTMDYRMDQLEFVLEKIDK</sequence>
<protein>
    <submittedName>
        <fullName evidence="1">Uncharacterized protein</fullName>
    </submittedName>
</protein>
<feature type="non-terminal residue" evidence="1">
    <location>
        <position position="102"/>
    </location>
</feature>
<dbReference type="Proteomes" id="UP000824469">
    <property type="component" value="Unassembled WGS sequence"/>
</dbReference>
<proteinExistence type="predicted"/>
<reference evidence="1 2" key="1">
    <citation type="journal article" date="2021" name="Nat. Plants">
        <title>The Taxus genome provides insights into paclitaxel biosynthesis.</title>
        <authorList>
            <person name="Xiong X."/>
            <person name="Gou J."/>
            <person name="Liao Q."/>
            <person name="Li Y."/>
            <person name="Zhou Q."/>
            <person name="Bi G."/>
            <person name="Li C."/>
            <person name="Du R."/>
            <person name="Wang X."/>
            <person name="Sun T."/>
            <person name="Guo L."/>
            <person name="Liang H."/>
            <person name="Lu P."/>
            <person name="Wu Y."/>
            <person name="Zhang Z."/>
            <person name="Ro D.K."/>
            <person name="Shang Y."/>
            <person name="Huang S."/>
            <person name="Yan J."/>
        </authorList>
    </citation>
    <scope>NUCLEOTIDE SEQUENCE [LARGE SCALE GENOMIC DNA]</scope>
    <source>
        <strain evidence="1">Ta-2019</strain>
    </source>
</reference>
<comment type="caution">
    <text evidence="1">The sequence shown here is derived from an EMBL/GenBank/DDBJ whole genome shotgun (WGS) entry which is preliminary data.</text>
</comment>
<gene>
    <name evidence="1" type="ORF">KI387_033037</name>
</gene>
<dbReference type="EMBL" id="JAHRHJ020003813">
    <property type="protein sequence ID" value="KAH9288920.1"/>
    <property type="molecule type" value="Genomic_DNA"/>
</dbReference>
<evidence type="ECO:0000313" key="2">
    <source>
        <dbReference type="Proteomes" id="UP000824469"/>
    </source>
</evidence>
<keyword evidence="2" id="KW-1185">Reference proteome</keyword>
<organism evidence="1 2">
    <name type="scientific">Taxus chinensis</name>
    <name type="common">Chinese yew</name>
    <name type="synonym">Taxus wallichiana var. chinensis</name>
    <dbReference type="NCBI Taxonomy" id="29808"/>
    <lineage>
        <taxon>Eukaryota</taxon>
        <taxon>Viridiplantae</taxon>
        <taxon>Streptophyta</taxon>
        <taxon>Embryophyta</taxon>
        <taxon>Tracheophyta</taxon>
        <taxon>Spermatophyta</taxon>
        <taxon>Pinopsida</taxon>
        <taxon>Pinidae</taxon>
        <taxon>Conifers II</taxon>
        <taxon>Cupressales</taxon>
        <taxon>Taxaceae</taxon>
        <taxon>Taxus</taxon>
    </lineage>
</organism>
<evidence type="ECO:0000313" key="1">
    <source>
        <dbReference type="EMBL" id="KAH9288920.1"/>
    </source>
</evidence>
<accession>A0AA38BRE1</accession>
<name>A0AA38BRE1_TAXCH</name>